<keyword evidence="3" id="KW-0210">Decarboxylase</keyword>
<dbReference type="EMBL" id="JBHSWJ010000002">
    <property type="protein sequence ID" value="MFC6713279.1"/>
    <property type="molecule type" value="Genomic_DNA"/>
</dbReference>
<feature type="transmembrane region" description="Helical" evidence="10">
    <location>
        <begin position="12"/>
        <end position="31"/>
    </location>
</feature>
<evidence type="ECO:0000256" key="5">
    <source>
        <dbReference type="ARBA" id="ARBA00023239"/>
    </source>
</evidence>
<dbReference type="InterPro" id="IPR022644">
    <property type="entry name" value="De-COase2_N"/>
</dbReference>
<comment type="catalytic activity">
    <reaction evidence="8">
        <text>L-ornithine + H(+) = putrescine + CO2</text>
        <dbReference type="Rhea" id="RHEA:22964"/>
        <dbReference type="ChEBI" id="CHEBI:15378"/>
        <dbReference type="ChEBI" id="CHEBI:16526"/>
        <dbReference type="ChEBI" id="CHEBI:46911"/>
        <dbReference type="ChEBI" id="CHEBI:326268"/>
        <dbReference type="EC" id="4.1.1.17"/>
    </reaction>
</comment>
<comment type="similarity">
    <text evidence="2">Belongs to the Orn/Lys/Arg decarboxylase class-II family.</text>
</comment>
<dbReference type="InterPro" id="IPR029066">
    <property type="entry name" value="PLP-binding_barrel"/>
</dbReference>
<evidence type="ECO:0000256" key="7">
    <source>
        <dbReference type="ARBA" id="ARBA00034138"/>
    </source>
</evidence>
<dbReference type="PRINTS" id="PR01179">
    <property type="entry name" value="ODADCRBXLASE"/>
</dbReference>
<keyword evidence="13" id="KW-1185">Reference proteome</keyword>
<accession>A0ABW2AQS2</accession>
<dbReference type="Gene3D" id="2.40.37.10">
    <property type="entry name" value="Lyase, Ornithine Decarboxylase, Chain A, domain 1"/>
    <property type="match status" value="1"/>
</dbReference>
<comment type="pathway">
    <text evidence="6">Amine and polyamine biosynthesis; putrescine biosynthesis via L-ornithine pathway; putrescine from L-ornithine: step 1/1.</text>
</comment>
<keyword evidence="4" id="KW-0663">Pyridoxal phosphate</keyword>
<evidence type="ECO:0000256" key="9">
    <source>
        <dbReference type="SAM" id="MobiDB-lite"/>
    </source>
</evidence>
<evidence type="ECO:0000256" key="2">
    <source>
        <dbReference type="ARBA" id="ARBA00008872"/>
    </source>
</evidence>
<gene>
    <name evidence="12" type="ORF">ACFQBT_05230</name>
</gene>
<evidence type="ECO:0000256" key="6">
    <source>
        <dbReference type="ARBA" id="ARBA00034115"/>
    </source>
</evidence>
<dbReference type="SUPFAM" id="SSF51419">
    <property type="entry name" value="PLP-binding barrel"/>
    <property type="match status" value="1"/>
</dbReference>
<keyword evidence="10" id="KW-0472">Membrane</keyword>
<dbReference type="Proteomes" id="UP001596356">
    <property type="component" value="Unassembled WGS sequence"/>
</dbReference>
<keyword evidence="10" id="KW-0812">Transmembrane</keyword>
<evidence type="ECO:0000256" key="4">
    <source>
        <dbReference type="ARBA" id="ARBA00022898"/>
    </source>
</evidence>
<dbReference type="PANTHER" id="PTHR11482:SF6">
    <property type="entry name" value="ORNITHINE DECARBOXYLASE 1-RELATED"/>
    <property type="match status" value="1"/>
</dbReference>
<proteinExistence type="inferred from homology"/>
<dbReference type="Gene3D" id="3.20.20.10">
    <property type="entry name" value="Alanine racemase"/>
    <property type="match status" value="1"/>
</dbReference>
<keyword evidence="10" id="KW-1133">Transmembrane helix</keyword>
<sequence>MTTHRIRTIVRRYLPAELLALAGMFAGWWLGTQWTQSPWLLAGIVTVAENLGFYGYLTVSVWREQTPQNPNLLRRAQRTVLLLGAEFGPAEVFDSLLIRPALMTAAILGLHSTGWGVLTGSYAADAVFWSVAGASYLLTVKFGWRHRRVELVRAVHPAQAPSDLSPDAFLARPAVAKALALQGTPVLFLEPDAVARRYGELRRALPYADIHYALKANPHEAIIETLIGCGASFEVASVRELDALLDRHVDASRILYTHPVKSPADIRYAVGCGVRTFVVDAAGEVDKLAQYDVSVLIRLAVDSSAAQIDLSAKFGASRALARDLVLAAHEAGLTVDGLTFHVGSQQCDVAAYAAAVTAALDLMEELSDRVPMTTLDIGGGFPVAYDRPVPSIDAIAATITPLLAPHLPGLRVIAEPGRFLAAEAMTLVCGVVGSAERNGQPWYYLDDGVHGSYSNVLQEGLRPPMRPPVWGSMATSVLAGPTCDSIDVVAAGIMLPPLEPGDRIVSPTMGAYTAVTANGFNGIAATPIVALPAVRHLNAVRPSATAEGGRRPLRAVAQRAAEPST</sequence>
<dbReference type="Pfam" id="PF02784">
    <property type="entry name" value="Orn_Arg_deC_N"/>
    <property type="match status" value="1"/>
</dbReference>
<dbReference type="InterPro" id="IPR022657">
    <property type="entry name" value="De-COase2_CS"/>
</dbReference>
<protein>
    <recommendedName>
        <fullName evidence="7">ornithine decarboxylase</fullName>
        <ecNumber evidence="7">4.1.1.17</ecNumber>
    </recommendedName>
</protein>
<dbReference type="RefSeq" id="WP_377820917.1">
    <property type="nucleotide sequence ID" value="NZ_JBHSWJ010000002.1"/>
</dbReference>
<keyword evidence="5" id="KW-0456">Lyase</keyword>
<dbReference type="CDD" id="cd00622">
    <property type="entry name" value="PLPDE_III_ODC"/>
    <property type="match status" value="1"/>
</dbReference>
<evidence type="ECO:0000256" key="10">
    <source>
        <dbReference type="SAM" id="Phobius"/>
    </source>
</evidence>
<dbReference type="InterPro" id="IPR000183">
    <property type="entry name" value="Orn/DAP/Arg_de-COase"/>
</dbReference>
<dbReference type="InterPro" id="IPR002433">
    <property type="entry name" value="Orn_de-COase"/>
</dbReference>
<evidence type="ECO:0000256" key="1">
    <source>
        <dbReference type="ARBA" id="ARBA00001933"/>
    </source>
</evidence>
<dbReference type="InterPro" id="IPR009006">
    <property type="entry name" value="Ala_racemase/Decarboxylase_C"/>
</dbReference>
<dbReference type="PROSITE" id="PS00878">
    <property type="entry name" value="ODR_DC_2_1"/>
    <property type="match status" value="1"/>
</dbReference>
<dbReference type="PROSITE" id="PS00879">
    <property type="entry name" value="ODR_DC_2_2"/>
    <property type="match status" value="1"/>
</dbReference>
<feature type="region of interest" description="Disordered" evidence="9">
    <location>
        <begin position="542"/>
        <end position="565"/>
    </location>
</feature>
<comment type="cofactor">
    <cofactor evidence="1">
        <name>pyridoxal 5'-phosphate</name>
        <dbReference type="ChEBI" id="CHEBI:597326"/>
    </cofactor>
</comment>
<comment type="caution">
    <text evidence="12">The sequence shown here is derived from an EMBL/GenBank/DDBJ whole genome shotgun (WGS) entry which is preliminary data.</text>
</comment>
<dbReference type="PRINTS" id="PR01182">
    <property type="entry name" value="ORNDCRBXLASE"/>
</dbReference>
<dbReference type="PANTHER" id="PTHR11482">
    <property type="entry name" value="ARGININE/DIAMINOPIMELATE/ORNITHINE DECARBOXYLASE"/>
    <property type="match status" value="1"/>
</dbReference>
<dbReference type="SUPFAM" id="SSF50621">
    <property type="entry name" value="Alanine racemase C-terminal domain-like"/>
    <property type="match status" value="1"/>
</dbReference>
<evidence type="ECO:0000313" key="12">
    <source>
        <dbReference type="EMBL" id="MFC6713279.1"/>
    </source>
</evidence>
<evidence type="ECO:0000259" key="11">
    <source>
        <dbReference type="Pfam" id="PF02784"/>
    </source>
</evidence>
<feature type="transmembrane region" description="Helical" evidence="10">
    <location>
        <begin position="37"/>
        <end position="59"/>
    </location>
</feature>
<dbReference type="EC" id="4.1.1.17" evidence="7"/>
<evidence type="ECO:0000256" key="8">
    <source>
        <dbReference type="ARBA" id="ARBA00049127"/>
    </source>
</evidence>
<organism evidence="12 13">
    <name type="scientific">Branchiibius cervicis</name>
    <dbReference type="NCBI Taxonomy" id="908252"/>
    <lineage>
        <taxon>Bacteria</taxon>
        <taxon>Bacillati</taxon>
        <taxon>Actinomycetota</taxon>
        <taxon>Actinomycetes</taxon>
        <taxon>Micrococcales</taxon>
        <taxon>Dermacoccaceae</taxon>
        <taxon>Branchiibius</taxon>
    </lineage>
</organism>
<dbReference type="InterPro" id="IPR022653">
    <property type="entry name" value="De-COase2_pyr-phos_BS"/>
</dbReference>
<evidence type="ECO:0000313" key="13">
    <source>
        <dbReference type="Proteomes" id="UP001596356"/>
    </source>
</evidence>
<reference evidence="13" key="1">
    <citation type="journal article" date="2019" name="Int. J. Syst. Evol. Microbiol.">
        <title>The Global Catalogue of Microorganisms (GCM) 10K type strain sequencing project: providing services to taxonomists for standard genome sequencing and annotation.</title>
        <authorList>
            <consortium name="The Broad Institute Genomics Platform"/>
            <consortium name="The Broad Institute Genome Sequencing Center for Infectious Disease"/>
            <person name="Wu L."/>
            <person name="Ma J."/>
        </authorList>
    </citation>
    <scope>NUCLEOTIDE SEQUENCE [LARGE SCALE GENOMIC DNA]</scope>
    <source>
        <strain evidence="13">NBRC 106593</strain>
    </source>
</reference>
<name>A0ABW2AQS2_9MICO</name>
<feature type="domain" description="Orn/DAP/Arg decarboxylase 2 N-terminal" evidence="11">
    <location>
        <begin position="194"/>
        <end position="422"/>
    </location>
</feature>
<evidence type="ECO:0000256" key="3">
    <source>
        <dbReference type="ARBA" id="ARBA00022793"/>
    </source>
</evidence>